<sequence>MRSSSLLQARKPQRGTGHLGPVSIFGVKGNPACWHDIFDFDYCCDRRHGPRGNAECWDGYYNFNHCCYTPLHAATAPECWEEAKYYLSKSEEAAAKHPALKVEANLATFCCHASSLSSAACWGSTRPTGSPELRDASTGERLGFTRRHIECCFPELKQLAKNDVPEWMATQIDHDLRAWEDQAPFTGHSLDLMHEVFEKAGRGADLCRFQIRKDAIFHCDFGRSRYYSLLHSLRAALHILHAMFGLPEVDLLIHTSEFYGVDAPEINLTVPVLVQAQPEGCNGILMPWWAFLQWEWTRRYRDRLEQASADVQWQDRDSLLFWRGSDTGCLLPGAEISCARSCSEWNSTTWPLFPRSKLVLASSVFPGRIDAVFTKDTVHRECQDVYDSSGLRVGEIVPPEAHVLHKYLAYVDGTSFSDRLFWLLQTDSLVFRAASSIRVWLDTGLKAWTHYVPVRENLSDLLDRLDWAKQNDDASARISADAAQFAKTHLTLDASLFYLYQLLVRLGKVIQLTPIEISVPQPEFAPEPVVEVDSGLDCWAFGFSPAFCCKVEEYGPGGNPACWDGPYTFDLCCGEMSSHPAPSGKVVVLLSKQGKLARIL</sequence>
<comment type="similarity">
    <text evidence="1">Belongs to the glycosyltransferase 90 family.</text>
</comment>
<comment type="caution">
    <text evidence="4">The sequence shown here is derived from an EMBL/GenBank/DDBJ whole genome shotgun (WGS) entry which is preliminary data.</text>
</comment>
<feature type="domain" description="Glycosyl transferase CAP10" evidence="3">
    <location>
        <begin position="245"/>
        <end position="510"/>
    </location>
</feature>
<dbReference type="Proteomes" id="UP001642484">
    <property type="component" value="Unassembled WGS sequence"/>
</dbReference>
<name>A0ABP0KR99_9DINO</name>
<reference evidence="4 5" key="1">
    <citation type="submission" date="2024-02" db="EMBL/GenBank/DDBJ databases">
        <authorList>
            <person name="Chen Y."/>
            <person name="Shah S."/>
            <person name="Dougan E. K."/>
            <person name="Thang M."/>
            <person name="Chan C."/>
        </authorList>
    </citation>
    <scope>NUCLEOTIDE SEQUENCE [LARGE SCALE GENOMIC DNA]</scope>
</reference>
<evidence type="ECO:0000313" key="5">
    <source>
        <dbReference type="Proteomes" id="UP001642484"/>
    </source>
</evidence>
<dbReference type="Pfam" id="PF05686">
    <property type="entry name" value="Glyco_transf_90"/>
    <property type="match status" value="1"/>
</dbReference>
<organism evidence="4 5">
    <name type="scientific">Durusdinium trenchii</name>
    <dbReference type="NCBI Taxonomy" id="1381693"/>
    <lineage>
        <taxon>Eukaryota</taxon>
        <taxon>Sar</taxon>
        <taxon>Alveolata</taxon>
        <taxon>Dinophyceae</taxon>
        <taxon>Suessiales</taxon>
        <taxon>Symbiodiniaceae</taxon>
        <taxon>Durusdinium</taxon>
    </lineage>
</organism>
<evidence type="ECO:0000259" key="3">
    <source>
        <dbReference type="SMART" id="SM00672"/>
    </source>
</evidence>
<dbReference type="SMART" id="SM00672">
    <property type="entry name" value="CAP10"/>
    <property type="match status" value="1"/>
</dbReference>
<evidence type="ECO:0000256" key="2">
    <source>
        <dbReference type="ARBA" id="ARBA00022679"/>
    </source>
</evidence>
<keyword evidence="5" id="KW-1185">Reference proteome</keyword>
<evidence type="ECO:0000256" key="1">
    <source>
        <dbReference type="ARBA" id="ARBA00010118"/>
    </source>
</evidence>
<accession>A0ABP0KR99</accession>
<proteinExistence type="inferred from homology"/>
<dbReference type="EMBL" id="CAXAMN010009446">
    <property type="protein sequence ID" value="CAK9028745.1"/>
    <property type="molecule type" value="Genomic_DNA"/>
</dbReference>
<keyword evidence="2" id="KW-0808">Transferase</keyword>
<protein>
    <recommendedName>
        <fullName evidence="3">Glycosyl transferase CAP10 domain-containing protein</fullName>
    </recommendedName>
</protein>
<dbReference type="InterPro" id="IPR006598">
    <property type="entry name" value="CAP10"/>
</dbReference>
<dbReference type="PANTHER" id="PTHR12203">
    <property type="entry name" value="KDEL LYS-ASP-GLU-LEU CONTAINING - RELATED"/>
    <property type="match status" value="1"/>
</dbReference>
<dbReference type="InterPro" id="IPR051091">
    <property type="entry name" value="O-Glucosyltr/Glycosyltrsf_90"/>
</dbReference>
<gene>
    <name evidence="4" type="ORF">CCMP2556_LOCUS17223</name>
</gene>
<evidence type="ECO:0000313" key="4">
    <source>
        <dbReference type="EMBL" id="CAK9028745.1"/>
    </source>
</evidence>
<dbReference type="PANTHER" id="PTHR12203:SF35">
    <property type="entry name" value="PROTEIN O-GLUCOSYLTRANSFERASE 1"/>
    <property type="match status" value="1"/>
</dbReference>